<dbReference type="Gene3D" id="2.170.16.10">
    <property type="entry name" value="Hedgehog/Intein (Hint) domain"/>
    <property type="match status" value="1"/>
</dbReference>
<evidence type="ECO:0000313" key="4">
    <source>
        <dbReference type="EMBL" id="SFD58547.1"/>
    </source>
</evidence>
<dbReference type="GO" id="GO:0005576">
    <property type="term" value="C:extracellular region"/>
    <property type="evidence" value="ECO:0007669"/>
    <property type="project" value="UniProtKB-SubCell"/>
</dbReference>
<protein>
    <submittedName>
        <fullName evidence="4">Ca2+-binding protein, RTX toxin-related</fullName>
    </submittedName>
</protein>
<dbReference type="AlphaFoldDB" id="A0A1I1TJ38"/>
<evidence type="ECO:0000256" key="2">
    <source>
        <dbReference type="ARBA" id="ARBA00022525"/>
    </source>
</evidence>
<proteinExistence type="predicted"/>
<dbReference type="PANTHER" id="PTHR38340">
    <property type="entry name" value="S-LAYER PROTEIN"/>
    <property type="match status" value="1"/>
</dbReference>
<dbReference type="OrthoDB" id="6305173at2"/>
<dbReference type="Pfam" id="PF00353">
    <property type="entry name" value="HemolysinCabind"/>
    <property type="match status" value="6"/>
</dbReference>
<dbReference type="InterPro" id="IPR036844">
    <property type="entry name" value="Hint_dom_sf"/>
</dbReference>
<accession>A0A1I1TJ38</accession>
<evidence type="ECO:0000256" key="1">
    <source>
        <dbReference type="ARBA" id="ARBA00004613"/>
    </source>
</evidence>
<dbReference type="GO" id="GO:0005509">
    <property type="term" value="F:calcium ion binding"/>
    <property type="evidence" value="ECO:0007669"/>
    <property type="project" value="InterPro"/>
</dbReference>
<dbReference type="Proteomes" id="UP000198977">
    <property type="component" value="Unassembled WGS sequence"/>
</dbReference>
<evidence type="ECO:0000259" key="3">
    <source>
        <dbReference type="Pfam" id="PF13403"/>
    </source>
</evidence>
<reference evidence="4 5" key="1">
    <citation type="submission" date="2016-10" db="EMBL/GenBank/DDBJ databases">
        <authorList>
            <person name="de Groot N.N."/>
        </authorList>
    </citation>
    <scope>NUCLEOTIDE SEQUENCE [LARGE SCALE GENOMIC DNA]</scope>
    <source>
        <strain evidence="4 5">DSM 11443</strain>
    </source>
</reference>
<dbReference type="InterPro" id="IPR011049">
    <property type="entry name" value="Serralysin-like_metalloprot_C"/>
</dbReference>
<dbReference type="SUPFAM" id="SSF51294">
    <property type="entry name" value="Hedgehog/intein (Hint) domain"/>
    <property type="match status" value="1"/>
</dbReference>
<dbReference type="Pfam" id="PF13403">
    <property type="entry name" value="Hint_2"/>
    <property type="match status" value="1"/>
</dbReference>
<dbReference type="PRINTS" id="PR00313">
    <property type="entry name" value="CABNDNGRPT"/>
</dbReference>
<dbReference type="InterPro" id="IPR028992">
    <property type="entry name" value="Hedgehog/Intein_dom"/>
</dbReference>
<evidence type="ECO:0000313" key="5">
    <source>
        <dbReference type="Proteomes" id="UP000198977"/>
    </source>
</evidence>
<comment type="subcellular location">
    <subcellularLocation>
        <location evidence="1">Secreted</location>
    </subcellularLocation>
</comment>
<dbReference type="STRING" id="74348.SAMN04488523_101406"/>
<dbReference type="Gene3D" id="2.150.10.10">
    <property type="entry name" value="Serralysin-like metalloprotease, C-terminal"/>
    <property type="match status" value="5"/>
</dbReference>
<dbReference type="EMBL" id="FOMW01000001">
    <property type="protein sequence ID" value="SFD58547.1"/>
    <property type="molecule type" value="Genomic_DNA"/>
</dbReference>
<name>A0A1I1TJ38_9RHOB</name>
<keyword evidence="2" id="KW-0964">Secreted</keyword>
<dbReference type="PANTHER" id="PTHR38340:SF1">
    <property type="entry name" value="S-LAYER PROTEIN"/>
    <property type="match status" value="1"/>
</dbReference>
<feature type="domain" description="Hedgehog/Intein (Hint)" evidence="3">
    <location>
        <begin position="608"/>
        <end position="752"/>
    </location>
</feature>
<dbReference type="SUPFAM" id="SSF51120">
    <property type="entry name" value="beta-Roll"/>
    <property type="match status" value="3"/>
</dbReference>
<gene>
    <name evidence="4" type="ORF">SAMN04488523_101406</name>
</gene>
<dbReference type="InterPro" id="IPR050557">
    <property type="entry name" value="RTX_toxin/Mannuronan_C5-epim"/>
</dbReference>
<organism evidence="4 5">
    <name type="scientific">Sulfitobacter brevis</name>
    <dbReference type="NCBI Taxonomy" id="74348"/>
    <lineage>
        <taxon>Bacteria</taxon>
        <taxon>Pseudomonadati</taxon>
        <taxon>Pseudomonadota</taxon>
        <taxon>Alphaproteobacteria</taxon>
        <taxon>Rhodobacterales</taxon>
        <taxon>Roseobacteraceae</taxon>
        <taxon>Sulfitobacter</taxon>
    </lineage>
</organism>
<dbReference type="PROSITE" id="PS00330">
    <property type="entry name" value="HEMOLYSIN_CALCIUM"/>
    <property type="match status" value="11"/>
</dbReference>
<dbReference type="RefSeq" id="WP_093922135.1">
    <property type="nucleotide sequence ID" value="NZ_FOMW01000001.1"/>
</dbReference>
<sequence length="868" mass="87395">MVERTLYVVDSEALRVTFSTTQTAGATVINNSDSPNGTRYVFSSGYPSRAVTINDTGGSSNTLEDDRASTHIVTNGAGLVNNGNGIEAESLIQVQLLDANGSPTGPVITITVLSQNGVTSDVWGFVSDAPLVSGASYQKVGGNNIGTADYATYGTPWLSGVDGTNSADVMGPGYTDAQGDQIDGTDGNDDLIFGYGGRDSINGGLGNDTIIGGPGQDTLDGGPGIDTADYSTSTSAVTVNLTTGIGSGGDAQGDVLSNFENLAGSNYNDSLTGDAGANVLIGNAGNDTLRGGAGDDTLIGGPGADLLDGGTGIDTADYTTSGAGVTVNLATGTGSGGDAQGDTLTGVENITGSFYNDNLTGDGNANVLIGGGGNDTLSGGAGNDLLNGGTGSDSLLGGDGDDTLIGGAGADVLNGGNGNDTADYSASTSGVTVNLSNGTGIGGDAQGDTLISIENLTGSTLNDSLTGDGNANILSGGAGNDTLSGGGGNDTLLGGAGNDTLIGGAGNDLLSGGAGNDLFLLGDGFGADTITDFDTGDADNDGFFNDQLDLSGLTDANGNPVNVWDVVVSHDGFGNALLTFPNGETLLLQGVSPSQVNAPAQLTRAGIPCYAPGTMIETPDGPRAVETLAPGDLVMTRDHGAQAIRWIRSADQPLDSLGDDAKPVLIKAGALGGGLPARDLIVSPQHRILVGGNGQLHNVFASEKLAPAKSLTALPGIRHMKNKAAITWFHFACDRHEIVTANGSFSESLLIGPMVLQGLLETERQVLSKIFGPARTSEAALNGPPARECLTVGAARRQISKYLKAKGRIATTRHPRSDVVYARARYDSRELSVPSSLHKRVFSSRAVETPLFADPAGFPKAAQAGLAR</sequence>
<dbReference type="InterPro" id="IPR001343">
    <property type="entry name" value="Hemolysn_Ca-bd"/>
</dbReference>
<dbReference type="InterPro" id="IPR018511">
    <property type="entry name" value="Hemolysin-typ_Ca-bd_CS"/>
</dbReference>
<keyword evidence="5" id="KW-1185">Reference proteome</keyword>